<dbReference type="AlphaFoldDB" id="B8CMP8"/>
<evidence type="ECO:0000313" key="2">
    <source>
        <dbReference type="EMBL" id="ACJ29438.1"/>
    </source>
</evidence>
<name>B8CMP8_SHEPW</name>
<dbReference type="eggNOG" id="COG3385">
    <property type="taxonomic scope" value="Bacteria"/>
</dbReference>
<dbReference type="EMBL" id="CP000472">
    <property type="protein sequence ID" value="ACJ29438.1"/>
    <property type="molecule type" value="Genomic_DNA"/>
</dbReference>
<sequence>MVNRSLKAFKIQYRLLFVLDFLMELSEALTRISINRPTEFANLGELLCPELIQKLFTIQWCSHASHTKITYGVNDFGCYRHGLISGESVRQLIYKLDIILLNEVGYVARSTVTQTRKKLTSDVVEDIFRQTPQRWNMLAEHPQWCGLNLYGVDGVV</sequence>
<gene>
    <name evidence="2" type="ordered locus">swp_2707</name>
</gene>
<accession>B8CMP8</accession>
<dbReference type="HOGENOM" id="CLU_028400_3_0_6"/>
<dbReference type="Proteomes" id="UP000000753">
    <property type="component" value="Chromosome"/>
</dbReference>
<dbReference type="InterPro" id="IPR024473">
    <property type="entry name" value="Transposases_IS4_N"/>
</dbReference>
<keyword evidence="3" id="KW-1185">Reference proteome</keyword>
<dbReference type="Pfam" id="PF13006">
    <property type="entry name" value="Nterm_IS4"/>
    <property type="match status" value="1"/>
</dbReference>
<dbReference type="PANTHER" id="PTHR37529:SF1">
    <property type="entry name" value="TRANSPOSASE INSG FOR INSERTION SEQUENCE ELEMENT IS4-RELATED"/>
    <property type="match status" value="1"/>
</dbReference>
<dbReference type="STRING" id="225849.swp_2707"/>
<feature type="domain" description="Transposase IS4 N-terminal" evidence="1">
    <location>
        <begin position="38"/>
        <end position="129"/>
    </location>
</feature>
<proteinExistence type="predicted"/>
<evidence type="ECO:0000313" key="3">
    <source>
        <dbReference type="Proteomes" id="UP000000753"/>
    </source>
</evidence>
<dbReference type="KEGG" id="swp:swp_2707"/>
<reference evidence="2 3" key="1">
    <citation type="journal article" date="2008" name="PLoS ONE">
        <title>Environmental adaptation: genomic analysis of the piezotolerant and psychrotolerant deep-sea iron reducing bacterium Shewanella piezotolerans WP3.</title>
        <authorList>
            <person name="Wang F."/>
            <person name="Wang J."/>
            <person name="Jian H."/>
            <person name="Zhang B."/>
            <person name="Li S."/>
            <person name="Wang F."/>
            <person name="Zeng X."/>
            <person name="Gao L."/>
            <person name="Bartlett D.H."/>
            <person name="Yu J."/>
            <person name="Hu S."/>
            <person name="Xiao X."/>
        </authorList>
    </citation>
    <scope>NUCLEOTIDE SEQUENCE [LARGE SCALE GENOMIC DNA]</scope>
    <source>
        <strain evidence="3">WP3 / JCM 13877</strain>
    </source>
</reference>
<protein>
    <submittedName>
        <fullName evidence="2">Transposase OrfA, putative</fullName>
    </submittedName>
</protein>
<organism evidence="2 3">
    <name type="scientific">Shewanella piezotolerans (strain WP3 / JCM 13877)</name>
    <dbReference type="NCBI Taxonomy" id="225849"/>
    <lineage>
        <taxon>Bacteria</taxon>
        <taxon>Pseudomonadati</taxon>
        <taxon>Pseudomonadota</taxon>
        <taxon>Gammaproteobacteria</taxon>
        <taxon>Alteromonadales</taxon>
        <taxon>Shewanellaceae</taxon>
        <taxon>Shewanella</taxon>
    </lineage>
</organism>
<dbReference type="PANTHER" id="PTHR37529">
    <property type="entry name" value="TRANSPOSASE INSG FOR INSERTION SEQUENCE ELEMENT IS4-RELATED"/>
    <property type="match status" value="1"/>
</dbReference>
<evidence type="ECO:0000259" key="1">
    <source>
        <dbReference type="Pfam" id="PF13006"/>
    </source>
</evidence>